<evidence type="ECO:0000313" key="1">
    <source>
        <dbReference type="EMBL" id="GHD81116.1"/>
    </source>
</evidence>
<dbReference type="EMBL" id="BMYP01000045">
    <property type="protein sequence ID" value="GHD81116.1"/>
    <property type="molecule type" value="Genomic_DNA"/>
</dbReference>
<keyword evidence="2" id="KW-1185">Reference proteome</keyword>
<reference evidence="2" key="1">
    <citation type="journal article" date="2019" name="Int. J. Syst. Evol. Microbiol.">
        <title>The Global Catalogue of Microorganisms (GCM) 10K type strain sequencing project: providing services to taxonomists for standard genome sequencing and annotation.</title>
        <authorList>
            <consortium name="The Broad Institute Genomics Platform"/>
            <consortium name="The Broad Institute Genome Sequencing Center for Infectious Disease"/>
            <person name="Wu L."/>
            <person name="Ma J."/>
        </authorList>
    </citation>
    <scope>NUCLEOTIDE SEQUENCE [LARGE SCALE GENOMIC DNA]</scope>
    <source>
        <strain evidence="2">KCTC 23713</strain>
    </source>
</reference>
<protein>
    <submittedName>
        <fullName evidence="1">Uncharacterized protein</fullName>
    </submittedName>
</protein>
<proteinExistence type="predicted"/>
<accession>A0ABQ3HBV0</accession>
<sequence length="64" mass="6568">MTESDDGLAMLLAMFDSTDAPAEPVTVDQAMVSAVTVVVVGAVQDTSDGLPGWLVIGGNDWAMV</sequence>
<organism evidence="1 2">
    <name type="scientific">Vogesella fluminis</name>
    <dbReference type="NCBI Taxonomy" id="1069161"/>
    <lineage>
        <taxon>Bacteria</taxon>
        <taxon>Pseudomonadati</taxon>
        <taxon>Pseudomonadota</taxon>
        <taxon>Betaproteobacteria</taxon>
        <taxon>Neisseriales</taxon>
        <taxon>Chromobacteriaceae</taxon>
        <taxon>Vogesella</taxon>
    </lineage>
</organism>
<comment type="caution">
    <text evidence="1">The sequence shown here is derived from an EMBL/GenBank/DDBJ whole genome shotgun (WGS) entry which is preliminary data.</text>
</comment>
<evidence type="ECO:0000313" key="2">
    <source>
        <dbReference type="Proteomes" id="UP000662678"/>
    </source>
</evidence>
<gene>
    <name evidence="1" type="ORF">GCM10011419_26640</name>
</gene>
<name>A0ABQ3HBV0_9NEIS</name>
<dbReference type="Proteomes" id="UP000662678">
    <property type="component" value="Unassembled WGS sequence"/>
</dbReference>